<sequence>FYLRMQERFYDWVEYYREPAYAKMLPDPLPADVQPPTLVLNLDETLIYSSWDYQHGWRIAKRPFVDYFLAYISQFFEVVIITSQPQMNAEPILHKLDPVGYVPHRFYRDATRYFEGKHVKDLSHLNRDLSQVIIMDSNPDAYGLQPDNAIAVPPWQGKAGDTYLRDIVPFLLTLSETRPADVRPILKAYYGKDIPKTFAEMERQLLESYQKEWKEE</sequence>
<evidence type="ECO:0000256" key="2">
    <source>
        <dbReference type="ARBA" id="ARBA00006344"/>
    </source>
</evidence>
<evidence type="ECO:0000256" key="4">
    <source>
        <dbReference type="ARBA" id="ARBA00022448"/>
    </source>
</evidence>
<keyword evidence="11 13" id="KW-0496">Mitochondrion</keyword>
<evidence type="ECO:0000256" key="10">
    <source>
        <dbReference type="ARBA" id="ARBA00023010"/>
    </source>
</evidence>
<dbReference type="PANTHER" id="PTHR12210">
    <property type="entry name" value="DULLARD PROTEIN PHOSPHATASE"/>
    <property type="match status" value="1"/>
</dbReference>
<keyword evidence="7 13" id="KW-0653">Protein transport</keyword>
<dbReference type="SUPFAM" id="SSF56784">
    <property type="entry name" value="HAD-like"/>
    <property type="match status" value="1"/>
</dbReference>
<dbReference type="InterPro" id="IPR050365">
    <property type="entry name" value="TIM50"/>
</dbReference>
<keyword evidence="6" id="KW-0999">Mitochondrion inner membrane</keyword>
<protein>
    <recommendedName>
        <fullName evidence="3 13">Mitochondrial import inner membrane translocase subunit TIM50</fullName>
    </recommendedName>
</protein>
<evidence type="ECO:0000256" key="13">
    <source>
        <dbReference type="RuleBase" id="RU365079"/>
    </source>
</evidence>
<evidence type="ECO:0000256" key="9">
    <source>
        <dbReference type="ARBA" id="ARBA00022989"/>
    </source>
</evidence>
<dbReference type="EMBL" id="KZ992435">
    <property type="protein sequence ID" value="RKP10832.1"/>
    <property type="molecule type" value="Genomic_DNA"/>
</dbReference>
<keyword evidence="12" id="KW-0472">Membrane</keyword>
<dbReference type="InterPro" id="IPR023214">
    <property type="entry name" value="HAD_sf"/>
</dbReference>
<dbReference type="FunFam" id="3.40.50.1000:FF:000019">
    <property type="entry name" value="Mitochondrial import inner membrane translocase subunit TIM50"/>
    <property type="match status" value="1"/>
</dbReference>
<comment type="similarity">
    <text evidence="2 13">Belongs to the TIM50 family.</text>
</comment>
<evidence type="ECO:0000256" key="1">
    <source>
        <dbReference type="ARBA" id="ARBA00004434"/>
    </source>
</evidence>
<evidence type="ECO:0000256" key="3">
    <source>
        <dbReference type="ARBA" id="ARBA00020799"/>
    </source>
</evidence>
<comment type="subunit">
    <text evidence="13">Component of the TIM23 complex.</text>
</comment>
<reference evidence="16" key="1">
    <citation type="journal article" date="2018" name="Nat. Microbiol.">
        <title>Leveraging single-cell genomics to expand the fungal tree of life.</title>
        <authorList>
            <person name="Ahrendt S.R."/>
            <person name="Quandt C.A."/>
            <person name="Ciobanu D."/>
            <person name="Clum A."/>
            <person name="Salamov A."/>
            <person name="Andreopoulos B."/>
            <person name="Cheng J.F."/>
            <person name="Woyke T."/>
            <person name="Pelin A."/>
            <person name="Henrissat B."/>
            <person name="Reynolds N.K."/>
            <person name="Benny G.L."/>
            <person name="Smith M.E."/>
            <person name="James T.Y."/>
            <person name="Grigoriev I.V."/>
        </authorList>
    </citation>
    <scope>NUCLEOTIDE SEQUENCE [LARGE SCALE GENOMIC DNA]</scope>
    <source>
        <strain evidence="16">RSA 1356</strain>
    </source>
</reference>
<gene>
    <name evidence="15" type="ORF">THASP1DRAFT_10051</name>
</gene>
<evidence type="ECO:0000313" key="16">
    <source>
        <dbReference type="Proteomes" id="UP000271241"/>
    </source>
</evidence>
<evidence type="ECO:0000256" key="12">
    <source>
        <dbReference type="ARBA" id="ARBA00023136"/>
    </source>
</evidence>
<keyword evidence="16" id="KW-1185">Reference proteome</keyword>
<dbReference type="SMART" id="SM00577">
    <property type="entry name" value="CPDc"/>
    <property type="match status" value="1"/>
</dbReference>
<feature type="non-terminal residue" evidence="15">
    <location>
        <position position="1"/>
    </location>
</feature>
<comment type="subcellular location">
    <subcellularLocation>
        <location evidence="1 13">Mitochondrion inner membrane</location>
        <topology evidence="1 13">Single-pass membrane protein</topology>
    </subcellularLocation>
</comment>
<dbReference type="InterPro" id="IPR036412">
    <property type="entry name" value="HAD-like_sf"/>
</dbReference>
<dbReference type="GO" id="GO:0015031">
    <property type="term" value="P:protein transport"/>
    <property type="evidence" value="ECO:0007669"/>
    <property type="project" value="UniProtKB-KW"/>
</dbReference>
<accession>A0A4P9XXQ2</accession>
<feature type="non-terminal residue" evidence="15">
    <location>
        <position position="216"/>
    </location>
</feature>
<dbReference type="OrthoDB" id="287041at2759"/>
<dbReference type="PROSITE" id="PS50969">
    <property type="entry name" value="FCP1"/>
    <property type="match status" value="1"/>
</dbReference>
<comment type="function">
    <text evidence="13">Essential component of the TIM23 complex, a complex that mediates the translocation of transit peptide-containing proteins across the mitochondrial inner membrane.</text>
</comment>
<evidence type="ECO:0000256" key="8">
    <source>
        <dbReference type="ARBA" id="ARBA00022946"/>
    </source>
</evidence>
<dbReference type="Gene3D" id="3.40.50.1000">
    <property type="entry name" value="HAD superfamily/HAD-like"/>
    <property type="match status" value="1"/>
</dbReference>
<keyword evidence="8 13" id="KW-0809">Transit peptide</keyword>
<dbReference type="AlphaFoldDB" id="A0A4P9XXQ2"/>
<evidence type="ECO:0000259" key="14">
    <source>
        <dbReference type="PROSITE" id="PS50969"/>
    </source>
</evidence>
<evidence type="ECO:0000256" key="11">
    <source>
        <dbReference type="ARBA" id="ARBA00023128"/>
    </source>
</evidence>
<name>A0A4P9XXQ2_9FUNG</name>
<evidence type="ECO:0000256" key="6">
    <source>
        <dbReference type="ARBA" id="ARBA00022792"/>
    </source>
</evidence>
<evidence type="ECO:0000256" key="7">
    <source>
        <dbReference type="ARBA" id="ARBA00022927"/>
    </source>
</evidence>
<keyword evidence="10 13" id="KW-0811">Translocation</keyword>
<keyword evidence="4 13" id="KW-0813">Transport</keyword>
<dbReference type="STRING" id="78915.A0A4P9XXQ2"/>
<dbReference type="InterPro" id="IPR004274">
    <property type="entry name" value="FCP1_dom"/>
</dbReference>
<organism evidence="15 16">
    <name type="scientific">Thamnocephalis sphaerospora</name>
    <dbReference type="NCBI Taxonomy" id="78915"/>
    <lineage>
        <taxon>Eukaryota</taxon>
        <taxon>Fungi</taxon>
        <taxon>Fungi incertae sedis</taxon>
        <taxon>Zoopagomycota</taxon>
        <taxon>Zoopagomycotina</taxon>
        <taxon>Zoopagomycetes</taxon>
        <taxon>Zoopagales</taxon>
        <taxon>Sigmoideomycetaceae</taxon>
        <taxon>Thamnocephalis</taxon>
    </lineage>
</organism>
<keyword evidence="5" id="KW-0812">Transmembrane</keyword>
<dbReference type="Pfam" id="PF03031">
    <property type="entry name" value="NIF"/>
    <property type="match status" value="1"/>
</dbReference>
<keyword evidence="9" id="KW-1133">Transmembrane helix</keyword>
<dbReference type="CDD" id="cd07521">
    <property type="entry name" value="HAD_FCP1-like"/>
    <property type="match status" value="1"/>
</dbReference>
<dbReference type="GO" id="GO:0005744">
    <property type="term" value="C:TIM23 mitochondrial import inner membrane translocase complex"/>
    <property type="evidence" value="ECO:0007669"/>
    <property type="project" value="UniProtKB-UniRule"/>
</dbReference>
<evidence type="ECO:0000313" key="15">
    <source>
        <dbReference type="EMBL" id="RKP10832.1"/>
    </source>
</evidence>
<evidence type="ECO:0000256" key="5">
    <source>
        <dbReference type="ARBA" id="ARBA00022692"/>
    </source>
</evidence>
<dbReference type="Proteomes" id="UP000271241">
    <property type="component" value="Unassembled WGS sequence"/>
</dbReference>
<feature type="domain" description="FCP1 homology" evidence="14">
    <location>
        <begin position="31"/>
        <end position="174"/>
    </location>
</feature>
<proteinExistence type="inferred from homology"/>